<feature type="compositionally biased region" description="Basic and acidic residues" evidence="1">
    <location>
        <begin position="231"/>
        <end position="246"/>
    </location>
</feature>
<feature type="compositionally biased region" description="Low complexity" evidence="1">
    <location>
        <begin position="271"/>
        <end position="289"/>
    </location>
</feature>
<proteinExistence type="predicted"/>
<evidence type="ECO:0000313" key="4">
    <source>
        <dbReference type="Proteomes" id="UP001431209"/>
    </source>
</evidence>
<name>A0AAW2ZDR8_9EUKA</name>
<evidence type="ECO:0000259" key="2">
    <source>
        <dbReference type="Pfam" id="PF13877"/>
    </source>
</evidence>
<organism evidence="3 4">
    <name type="scientific">Acrasis kona</name>
    <dbReference type="NCBI Taxonomy" id="1008807"/>
    <lineage>
        <taxon>Eukaryota</taxon>
        <taxon>Discoba</taxon>
        <taxon>Heterolobosea</taxon>
        <taxon>Tetramitia</taxon>
        <taxon>Eutetramitia</taxon>
        <taxon>Acrasidae</taxon>
        <taxon>Acrasis</taxon>
    </lineage>
</organism>
<dbReference type="AlphaFoldDB" id="A0AAW2ZDR8"/>
<sequence>MSDRRDPMSIQRQIKQNAEDLQSYISDLNSWTKEMDKKDKEVEDKKQATVRSLPPVRGTNGYGDVSMDQPEKATAPAPKTKKEQPKQKSIPKDQTALELKDKGNEAFKKKDFQTAINYYTQSLKIKEDAVVYCNRATTNYKLNKLQEAEMDATKCVALDHTYAKGYVRRGIVRRDLKNYEGSVSDIEKALVFSNNKEFEKELEKSREALEKANKATSKRMVIEELDEIEEEVKKEEPKVEVKKEEKIEQEEEIEDLLTPAAAMLVKSNTDQQKQNTSHSSQQQKSQPAPKQAPQPTPQPEEVKPQTTETRPAQQKEKLEVPKIPSKVPTQPPRTSYEFERVIKDLDNDGVNEYVKIIPPATFKKIFKDSLSEEVLVRIVNCIDSYLIPNSEHERSVDILKNLAQSPRLDVVVSMLDDEPLDVLKNVFDSLVKAQPDNKDLGALKKKFV</sequence>
<dbReference type="InterPro" id="IPR019734">
    <property type="entry name" value="TPR_rpt"/>
</dbReference>
<dbReference type="Proteomes" id="UP001431209">
    <property type="component" value="Unassembled WGS sequence"/>
</dbReference>
<comment type="caution">
    <text evidence="3">The sequence shown here is derived from an EMBL/GenBank/DDBJ whole genome shotgun (WGS) entry which is preliminary data.</text>
</comment>
<feature type="compositionally biased region" description="Basic and acidic residues" evidence="1">
    <location>
        <begin position="35"/>
        <end position="47"/>
    </location>
</feature>
<dbReference type="PANTHER" id="PTHR47329:SF1">
    <property type="entry name" value="OS05G0129900 PROTEIN"/>
    <property type="match status" value="1"/>
</dbReference>
<feature type="domain" description="RNA-polymerase II-associated protein 3-like C-terminal" evidence="2">
    <location>
        <begin position="331"/>
        <end position="417"/>
    </location>
</feature>
<gene>
    <name evidence="3" type="ORF">AKO1_000330</name>
</gene>
<evidence type="ECO:0000313" key="3">
    <source>
        <dbReference type="EMBL" id="KAL0487580.1"/>
    </source>
</evidence>
<feature type="region of interest" description="Disordered" evidence="1">
    <location>
        <begin position="231"/>
        <end position="253"/>
    </location>
</feature>
<keyword evidence="4" id="KW-1185">Reference proteome</keyword>
<dbReference type="EMBL" id="JAOPGA020001351">
    <property type="protein sequence ID" value="KAL0487580.1"/>
    <property type="molecule type" value="Genomic_DNA"/>
</dbReference>
<feature type="region of interest" description="Disordered" evidence="1">
    <location>
        <begin position="267"/>
        <end position="335"/>
    </location>
</feature>
<feature type="region of interest" description="Disordered" evidence="1">
    <location>
        <begin position="35"/>
        <end position="99"/>
    </location>
</feature>
<dbReference type="SUPFAM" id="SSF48452">
    <property type="entry name" value="TPR-like"/>
    <property type="match status" value="1"/>
</dbReference>
<reference evidence="3 4" key="1">
    <citation type="submission" date="2024-03" db="EMBL/GenBank/DDBJ databases">
        <title>The Acrasis kona genome and developmental transcriptomes reveal deep origins of eukaryotic multicellular pathways.</title>
        <authorList>
            <person name="Sheikh S."/>
            <person name="Fu C.-J."/>
            <person name="Brown M.W."/>
            <person name="Baldauf S.L."/>
        </authorList>
    </citation>
    <scope>NUCLEOTIDE SEQUENCE [LARGE SCALE GENOMIC DNA]</scope>
    <source>
        <strain evidence="3 4">ATCC MYA-3509</strain>
    </source>
</reference>
<protein>
    <submittedName>
        <fullName evidence="3">Pap3</fullName>
    </submittedName>
</protein>
<dbReference type="PANTHER" id="PTHR47329">
    <property type="entry name" value="OS05G0129900 PROTEIN"/>
    <property type="match status" value="1"/>
</dbReference>
<dbReference type="Pfam" id="PF13181">
    <property type="entry name" value="TPR_8"/>
    <property type="match status" value="1"/>
</dbReference>
<dbReference type="InterPro" id="IPR011990">
    <property type="entry name" value="TPR-like_helical_dom_sf"/>
</dbReference>
<dbReference type="SMART" id="SM00028">
    <property type="entry name" value="TPR"/>
    <property type="match status" value="3"/>
</dbReference>
<dbReference type="Gene3D" id="1.25.40.10">
    <property type="entry name" value="Tetratricopeptide repeat domain"/>
    <property type="match status" value="1"/>
</dbReference>
<dbReference type="InterPro" id="IPR025986">
    <property type="entry name" value="RPAP3-like_C"/>
</dbReference>
<dbReference type="Pfam" id="PF13877">
    <property type="entry name" value="RPAP3_C"/>
    <property type="match status" value="1"/>
</dbReference>
<accession>A0AAW2ZDR8</accession>
<evidence type="ECO:0000256" key="1">
    <source>
        <dbReference type="SAM" id="MobiDB-lite"/>
    </source>
</evidence>